<comment type="caution">
    <text evidence="1">The sequence shown here is derived from an EMBL/GenBank/DDBJ whole genome shotgun (WGS) entry which is preliminary data.</text>
</comment>
<evidence type="ECO:0000313" key="1">
    <source>
        <dbReference type="EMBL" id="EAS44053.1"/>
    </source>
</evidence>
<sequence>MLMISREKIDSILLAVNASKVSQREWFFLKNLNFIDISTIVVAQAILEHRNYFEDVSDSIECLKSRVG</sequence>
<evidence type="ECO:0000313" key="2">
    <source>
        <dbReference type="Proteomes" id="UP000003789"/>
    </source>
</evidence>
<dbReference type="HOGENOM" id="CLU_2790362_0_0_6"/>
<dbReference type="Proteomes" id="UP000003789">
    <property type="component" value="Unassembled WGS sequence"/>
</dbReference>
<dbReference type="EMBL" id="AAPH01000007">
    <property type="protein sequence ID" value="EAS44053.1"/>
    <property type="molecule type" value="Genomic_DNA"/>
</dbReference>
<dbReference type="AlphaFoldDB" id="Q1Z5Z1"/>
<accession>Q1Z5Z1</accession>
<protein>
    <submittedName>
        <fullName evidence="1">Uncharacterized protein</fullName>
    </submittedName>
</protein>
<organism evidence="1 2">
    <name type="scientific">Photobacterium profundum 3TCK</name>
    <dbReference type="NCBI Taxonomy" id="314280"/>
    <lineage>
        <taxon>Bacteria</taxon>
        <taxon>Pseudomonadati</taxon>
        <taxon>Pseudomonadota</taxon>
        <taxon>Gammaproteobacteria</taxon>
        <taxon>Vibrionales</taxon>
        <taxon>Vibrionaceae</taxon>
        <taxon>Photobacterium</taxon>
    </lineage>
</organism>
<reference evidence="1 2" key="1">
    <citation type="submission" date="2006-03" db="EMBL/GenBank/DDBJ databases">
        <authorList>
            <person name="Bartlett D.H."/>
            <person name="Valle G."/>
            <person name="Lauro F.M."/>
            <person name="Vezzi A."/>
            <person name="Simonato F."/>
            <person name="Eloe E."/>
            <person name="Vitulo N."/>
            <person name="Stratton T.K."/>
            <person name="D'angelo M."/>
            <person name="Ferriera S."/>
            <person name="Johnson J."/>
            <person name="Kravitz S."/>
            <person name="Beeson K."/>
            <person name="Sutton G."/>
            <person name="Rogers Y."/>
            <person name="Friedman R."/>
            <person name="Frazier M."/>
            <person name="Venter J.C."/>
        </authorList>
    </citation>
    <scope>NUCLEOTIDE SEQUENCE [LARGE SCALE GENOMIC DNA]</scope>
    <source>
        <strain evidence="1 2">3TCK</strain>
    </source>
</reference>
<gene>
    <name evidence="1" type="ORF">P3TCK_12731</name>
</gene>
<name>Q1Z5Z1_9GAMM</name>
<proteinExistence type="predicted"/>
<dbReference type="RefSeq" id="WP_006230568.1">
    <property type="nucleotide sequence ID" value="NZ_CH724134.1"/>
</dbReference>